<evidence type="ECO:0000256" key="3">
    <source>
        <dbReference type="SAM" id="MobiDB-lite"/>
    </source>
</evidence>
<reference evidence="6 7" key="1">
    <citation type="submission" date="2024-01" db="EMBL/GenBank/DDBJ databases">
        <title>Comparative genomics of Cryptococcus and Kwoniella reveals pathogenesis evolution and contrasting modes of karyotype evolution via chromosome fusion or intercentromeric recombination.</title>
        <authorList>
            <person name="Coelho M.A."/>
            <person name="David-Palma M."/>
            <person name="Shea T."/>
            <person name="Bowers K."/>
            <person name="McGinley-Smith S."/>
            <person name="Mohammad A.W."/>
            <person name="Gnirke A."/>
            <person name="Yurkov A.M."/>
            <person name="Nowrousian M."/>
            <person name="Sun S."/>
            <person name="Cuomo C.A."/>
            <person name="Heitman J."/>
        </authorList>
    </citation>
    <scope>NUCLEOTIDE SEQUENCE [LARGE SCALE GENOMIC DNA]</scope>
    <source>
        <strain evidence="6 7">7685027</strain>
    </source>
</reference>
<dbReference type="Pfam" id="PF17675">
    <property type="entry name" value="APG6_N"/>
    <property type="match status" value="1"/>
</dbReference>
<dbReference type="Gene3D" id="1.10.418.40">
    <property type="entry name" value="Autophagy protein 6/Beclin 1"/>
    <property type="match status" value="1"/>
</dbReference>
<dbReference type="InterPro" id="IPR007243">
    <property type="entry name" value="Atg6/Beclin"/>
</dbReference>
<name>A0ABZ2ANC9_9TREE</name>
<evidence type="ECO:0000259" key="4">
    <source>
        <dbReference type="Pfam" id="PF04111"/>
    </source>
</evidence>
<evidence type="ECO:0000256" key="1">
    <source>
        <dbReference type="ARBA" id="ARBA00005965"/>
    </source>
</evidence>
<dbReference type="RefSeq" id="XP_064719214.1">
    <property type="nucleotide sequence ID" value="XM_064863142.1"/>
</dbReference>
<dbReference type="Pfam" id="PF04111">
    <property type="entry name" value="APG6"/>
    <property type="match status" value="1"/>
</dbReference>
<dbReference type="GeneID" id="89988039"/>
<feature type="domain" description="Atg6/beclin coiled-coil" evidence="5">
    <location>
        <begin position="139"/>
        <end position="288"/>
    </location>
</feature>
<dbReference type="InterPro" id="IPR040455">
    <property type="entry name" value="Atg6_BARA"/>
</dbReference>
<protein>
    <recommendedName>
        <fullName evidence="8">Autophagy-related protein 6</fullName>
    </recommendedName>
</protein>
<dbReference type="EMBL" id="CP143807">
    <property type="protein sequence ID" value="WVO19974.1"/>
    <property type="molecule type" value="Genomic_DNA"/>
</dbReference>
<evidence type="ECO:0000313" key="7">
    <source>
        <dbReference type="Proteomes" id="UP001432216"/>
    </source>
</evidence>
<evidence type="ECO:0008006" key="8">
    <source>
        <dbReference type="Google" id="ProtNLM"/>
    </source>
</evidence>
<comment type="similarity">
    <text evidence="1">Belongs to the beclin family.</text>
</comment>
<dbReference type="PANTHER" id="PTHR12768">
    <property type="entry name" value="BECLIN 1"/>
    <property type="match status" value="1"/>
</dbReference>
<feature type="region of interest" description="Disordered" evidence="3">
    <location>
        <begin position="470"/>
        <end position="501"/>
    </location>
</feature>
<keyword evidence="2" id="KW-0175">Coiled coil</keyword>
<feature type="domain" description="Atg6 BARA" evidence="4">
    <location>
        <begin position="298"/>
        <end position="453"/>
    </location>
</feature>
<dbReference type="InterPro" id="IPR041691">
    <property type="entry name" value="Atg6/beclin_CC"/>
</dbReference>
<sequence>MPPAQLCQRCNQPIQLDPSLAEITPAQYSLIVSSLPPASTSTSSSSSTSLDLKHKLSDLPPFTREAAKIWRDANDPPLSGDSSIQTGLRSVAESFILLSDSALQPASSKLPGKSLPPHDLDLSTQLHQILSSNTPVSHPLCTECTALLTAEFQRMAEELGKERDAYIRFEQAIRKNKELLETGESSRRTVKTRHVGGLAKYDVEGTEEEWDALIKKKEELELEEGRLKLLLESTEKELEVALEEERLVELEAKMVEQEENDSFLASHSALSIHLAQLASTLNTANTSLLLSRSLLVHLESTNVYNDAFHIGHVPLLPLASSSITVGTINGLRLGGRPVVEWDEINAAWGLAALCLHRIAEKVGCVFETYKIVPLGSYSRIEELPPSKSTYELYASSDMTPARLLQNRRFNHAMVAFLECLRQLLEFGKKHGKQWAQANIDICKDKISNHSIRLPGISSMPLGLPSMAIMGLAGNGPNHPNPNGSNGKSQSGSSTGDSTAEEGWTRACRTVLGVLKRVLIMESETDRGSISEQS</sequence>
<gene>
    <name evidence="6" type="ORF">IAS62_001264</name>
</gene>
<dbReference type="Proteomes" id="UP001432216">
    <property type="component" value="Chromosome 2"/>
</dbReference>
<dbReference type="PANTHER" id="PTHR12768:SF4">
    <property type="entry name" value="BECLIN-1"/>
    <property type="match status" value="1"/>
</dbReference>
<feature type="coiled-coil region" evidence="2">
    <location>
        <begin position="203"/>
        <end position="260"/>
    </location>
</feature>
<evidence type="ECO:0000313" key="6">
    <source>
        <dbReference type="EMBL" id="WVO19974.1"/>
    </source>
</evidence>
<proteinExistence type="inferred from homology"/>
<evidence type="ECO:0000256" key="2">
    <source>
        <dbReference type="SAM" id="Coils"/>
    </source>
</evidence>
<organism evidence="6 7">
    <name type="scientific">Cryptococcus decagattii</name>
    <dbReference type="NCBI Taxonomy" id="1859122"/>
    <lineage>
        <taxon>Eukaryota</taxon>
        <taxon>Fungi</taxon>
        <taxon>Dikarya</taxon>
        <taxon>Basidiomycota</taxon>
        <taxon>Agaricomycotina</taxon>
        <taxon>Tremellomycetes</taxon>
        <taxon>Tremellales</taxon>
        <taxon>Cryptococcaceae</taxon>
        <taxon>Cryptococcus</taxon>
        <taxon>Cryptococcus gattii species complex</taxon>
    </lineage>
</organism>
<dbReference type="InterPro" id="IPR038274">
    <property type="entry name" value="Atg6/Beclin_C_sf"/>
</dbReference>
<keyword evidence="7" id="KW-1185">Reference proteome</keyword>
<evidence type="ECO:0000259" key="5">
    <source>
        <dbReference type="Pfam" id="PF17675"/>
    </source>
</evidence>
<feature type="compositionally biased region" description="Low complexity" evidence="3">
    <location>
        <begin position="470"/>
        <end position="493"/>
    </location>
</feature>
<accession>A0ABZ2ANC9</accession>